<keyword evidence="3 9" id="KW-0436">Ligase</keyword>
<dbReference type="AlphaFoldDB" id="A0A146K9B1"/>
<dbReference type="InterPro" id="IPR002300">
    <property type="entry name" value="aa-tRNA-synth_Ia"/>
</dbReference>
<dbReference type="SUPFAM" id="SSF52374">
    <property type="entry name" value="Nucleotidylyl transferase"/>
    <property type="match status" value="1"/>
</dbReference>
<dbReference type="GO" id="GO:0005524">
    <property type="term" value="F:ATP binding"/>
    <property type="evidence" value="ECO:0007669"/>
    <property type="project" value="UniProtKB-KW"/>
</dbReference>
<dbReference type="SUPFAM" id="SSF47323">
    <property type="entry name" value="Anticodon-binding domain of a subclass of class I aminoacyl-tRNA synthetases"/>
    <property type="match status" value="1"/>
</dbReference>
<evidence type="ECO:0000256" key="4">
    <source>
        <dbReference type="ARBA" id="ARBA00022741"/>
    </source>
</evidence>
<gene>
    <name evidence="12" type="ORF">TPC1_14636</name>
</gene>
<dbReference type="Gene3D" id="3.40.50.620">
    <property type="entry name" value="HUPs"/>
    <property type="match status" value="1"/>
</dbReference>
<dbReference type="EC" id="6.1.1.4" evidence="2"/>
<evidence type="ECO:0000313" key="12">
    <source>
        <dbReference type="EMBL" id="JAP93177.1"/>
    </source>
</evidence>
<dbReference type="FunFam" id="3.90.740.10:FF:000001">
    <property type="entry name" value="Leucine--tRNA ligase, cytoplasmic"/>
    <property type="match status" value="1"/>
</dbReference>
<dbReference type="InterPro" id="IPR009080">
    <property type="entry name" value="tRNAsynth_Ia_anticodon-bd"/>
</dbReference>
<dbReference type="GO" id="GO:0004823">
    <property type="term" value="F:leucine-tRNA ligase activity"/>
    <property type="evidence" value="ECO:0007669"/>
    <property type="project" value="UniProtKB-EC"/>
</dbReference>
<evidence type="ECO:0000256" key="9">
    <source>
        <dbReference type="RuleBase" id="RU363035"/>
    </source>
</evidence>
<evidence type="ECO:0000256" key="6">
    <source>
        <dbReference type="ARBA" id="ARBA00022917"/>
    </source>
</evidence>
<dbReference type="Gene3D" id="3.90.740.10">
    <property type="entry name" value="Valyl/Leucyl/Isoleucyl-tRNA synthetase, editing domain"/>
    <property type="match status" value="1"/>
</dbReference>
<dbReference type="Pfam" id="PF08264">
    <property type="entry name" value="Anticodon_1"/>
    <property type="match status" value="1"/>
</dbReference>
<dbReference type="GO" id="GO:0006429">
    <property type="term" value="P:leucyl-tRNA aminoacylation"/>
    <property type="evidence" value="ECO:0007669"/>
    <property type="project" value="InterPro"/>
</dbReference>
<dbReference type="InterPro" id="IPR004493">
    <property type="entry name" value="Leu-tRNA-synth_Ia_arc/euk"/>
</dbReference>
<dbReference type="InterPro" id="IPR014729">
    <property type="entry name" value="Rossmann-like_a/b/a_fold"/>
</dbReference>
<sequence>QTIEKKWQEIWENSKIFESNPPQQYKKGDEKKKFFVTFPYPYMNGRLHLGHLFTVSKSEFAAGYHKMNGYETLFPFAFHVTGQPICGAAKKLQAELEKYGCPPKVPEKEEDEDIEPKKEEIKPEKELNLGQFKAKKTKTAAKHSDKLQYQILLDMGVPEAEIPQFVDPYKWVKFFPEFCLSDMKQFGARVDWRRSFVTTDANPVYDAFIKWQFNTLKKDGYIGYGPRNTIWSPIDAQPCMDHDRITGENVQIQEYVIVLTELIRNHKNNSKVYENVKPEETVYLACATLRPETMCGQTNVWIKPDGEYKLIRIGNNKVIVTGQHAAYNMAFQKYNNGKAMGEIDEVCQVMGQDLINCMLKAPLTPYEQIPVYPLLTISMQKGTGVVTSVPSDAPDDYAALQDVLKNNEGICDKYNIDTSLMKDIKPIDIIEIPELGRSAAARLCEERGVKSQNDRELLKELKEICYTKGFYEGVMISGPFSGRKVQECKVLCKQYLIDRGEAFAYGEPESEIISRSNCVCVVAETEQYFMNYGEEVWKNTAKEALKHIDCYTDEAKNQFERILEWLKQWALSRTFGLGTKIPWDDKYLVESLSDSTIYNAFYTIANELQNGTLYGDKCPVDIKDLDDDFFNFVFDLSTEIKPQHIKYSELMYRIKNSFQFYYPVDLRCSGKDLIPNHLTFFIYHHCAIWSKNPEYWPKGIRTNGHLMMNEQKMAKSTGNFLTALQAIQRYSADAVRYALADAGDGNDDANFKTETADQGVVKLAQLLKSDSELMEKAVEVVEEGTKELIFQAQFYDCASRANKAFERCLFREGMIIVMNEMVKARELYIKTCEQQAKPLSKNLITQFILIQTKLLAVCCPHIAEEIHQTILGHSESIFANFIDQNELDEQRLKFAKYLTTYDQIQAMIQRLRMRYNDVIKQKKDGQIPPKPKTGVVYVAVDFLDWQVKIIEYLSVQYQKGFDSKTVGNARQFALDELKVDPKDVKKLIKFVNDVITLSKTEKEEAFVVRMPFDEKDVYQEYSFLICQNMTLEKVEIFRMGEGPVASDKCVAAQPGRPIIFFDL</sequence>
<evidence type="ECO:0000256" key="8">
    <source>
        <dbReference type="ARBA" id="ARBA00030520"/>
    </source>
</evidence>
<dbReference type="SUPFAM" id="SSF50677">
    <property type="entry name" value="ValRS/IleRS/LeuRS editing domain"/>
    <property type="match status" value="1"/>
</dbReference>
<reference evidence="12" key="1">
    <citation type="submission" date="2015-07" db="EMBL/GenBank/DDBJ databases">
        <title>Adaptation to a free-living lifestyle via gene acquisitions in the diplomonad Trepomonas sp. PC1.</title>
        <authorList>
            <person name="Xu F."/>
            <person name="Jerlstrom-Hultqvist J."/>
            <person name="Kolisko M."/>
            <person name="Simpson A.G.B."/>
            <person name="Roger A.J."/>
            <person name="Svard S.G."/>
            <person name="Andersson J.O."/>
        </authorList>
    </citation>
    <scope>NUCLEOTIDE SEQUENCE</scope>
    <source>
        <strain evidence="12">PC1</strain>
    </source>
</reference>
<evidence type="ECO:0000259" key="10">
    <source>
        <dbReference type="Pfam" id="PF00133"/>
    </source>
</evidence>
<name>A0A146K9B1_9EUKA</name>
<keyword evidence="6 9" id="KW-0648">Protein biosynthesis</keyword>
<feature type="domain" description="Methionyl/Valyl/Leucyl/Isoleucyl-tRNA synthetase anticodon-binding" evidence="11">
    <location>
        <begin position="794"/>
        <end position="916"/>
    </location>
</feature>
<dbReference type="InterPro" id="IPR001412">
    <property type="entry name" value="aa-tRNA-synth_I_CS"/>
</dbReference>
<comment type="similarity">
    <text evidence="1 9">Belongs to the class-I aminoacyl-tRNA synthetase family.</text>
</comment>
<dbReference type="PANTHER" id="PTHR45794:SF1">
    <property type="entry name" value="LEUCINE--TRNA LIGASE, CYTOPLASMIC"/>
    <property type="match status" value="1"/>
</dbReference>
<feature type="non-terminal residue" evidence="12">
    <location>
        <position position="1"/>
    </location>
</feature>
<proteinExistence type="inferred from homology"/>
<evidence type="ECO:0000256" key="3">
    <source>
        <dbReference type="ARBA" id="ARBA00022598"/>
    </source>
</evidence>
<dbReference type="GO" id="GO:0002161">
    <property type="term" value="F:aminoacyl-tRNA deacylase activity"/>
    <property type="evidence" value="ECO:0007669"/>
    <property type="project" value="InterPro"/>
</dbReference>
<dbReference type="EMBL" id="GDID01003429">
    <property type="protein sequence ID" value="JAP93177.1"/>
    <property type="molecule type" value="Transcribed_RNA"/>
</dbReference>
<keyword evidence="4 9" id="KW-0547">Nucleotide-binding</keyword>
<protein>
    <recommendedName>
        <fullName evidence="2">leucine--tRNA ligase</fullName>
        <ecNumber evidence="2">6.1.1.4</ecNumber>
    </recommendedName>
    <alternativeName>
        <fullName evidence="8">Leucyl-tRNA synthetase</fullName>
    </alternativeName>
</protein>
<dbReference type="PANTHER" id="PTHR45794">
    <property type="entry name" value="LEUCYL-TRNA SYNTHETASE"/>
    <property type="match status" value="1"/>
</dbReference>
<accession>A0A146K9B1</accession>
<feature type="domain" description="Aminoacyl-tRNA synthetase class Ia" evidence="10">
    <location>
        <begin position="170"/>
        <end position="750"/>
    </location>
</feature>
<dbReference type="InterPro" id="IPR009008">
    <property type="entry name" value="Val/Leu/Ile-tRNA-synth_edit"/>
</dbReference>
<evidence type="ECO:0000256" key="1">
    <source>
        <dbReference type="ARBA" id="ARBA00005594"/>
    </source>
</evidence>
<dbReference type="Pfam" id="PF00133">
    <property type="entry name" value="tRNA-synt_1"/>
    <property type="match status" value="2"/>
</dbReference>
<evidence type="ECO:0000256" key="7">
    <source>
        <dbReference type="ARBA" id="ARBA00023146"/>
    </source>
</evidence>
<organism evidence="12">
    <name type="scientific">Trepomonas sp. PC1</name>
    <dbReference type="NCBI Taxonomy" id="1076344"/>
    <lineage>
        <taxon>Eukaryota</taxon>
        <taxon>Metamonada</taxon>
        <taxon>Diplomonadida</taxon>
        <taxon>Hexamitidae</taxon>
        <taxon>Hexamitinae</taxon>
        <taxon>Trepomonas</taxon>
    </lineage>
</organism>
<dbReference type="InterPro" id="IPR013155">
    <property type="entry name" value="M/V/L/I-tRNA-synth_anticd-bd"/>
</dbReference>
<dbReference type="NCBIfam" id="TIGR00395">
    <property type="entry name" value="leuS_arch"/>
    <property type="match status" value="1"/>
</dbReference>
<evidence type="ECO:0000259" key="11">
    <source>
        <dbReference type="Pfam" id="PF08264"/>
    </source>
</evidence>
<evidence type="ECO:0000256" key="5">
    <source>
        <dbReference type="ARBA" id="ARBA00022840"/>
    </source>
</evidence>
<keyword evidence="7 9" id="KW-0030">Aminoacyl-tRNA synthetase</keyword>
<dbReference type="PROSITE" id="PS00178">
    <property type="entry name" value="AA_TRNA_LIGASE_I"/>
    <property type="match status" value="1"/>
</dbReference>
<keyword evidence="5 9" id="KW-0067">ATP-binding</keyword>
<evidence type="ECO:0000256" key="2">
    <source>
        <dbReference type="ARBA" id="ARBA00013164"/>
    </source>
</evidence>
<feature type="domain" description="Aminoacyl-tRNA synthetase class Ia" evidence="10">
    <location>
        <begin position="6"/>
        <end position="86"/>
    </location>
</feature>